<dbReference type="EC" id="3.1.26.4" evidence="2"/>
<dbReference type="Pfam" id="PF00665">
    <property type="entry name" value="rve"/>
    <property type="match status" value="1"/>
</dbReference>
<dbReference type="PROSITE" id="PS50878">
    <property type="entry name" value="RT_POL"/>
    <property type="match status" value="1"/>
</dbReference>
<dbReference type="SUPFAM" id="SSF53098">
    <property type="entry name" value="Ribonuclease H-like"/>
    <property type="match status" value="1"/>
</dbReference>
<feature type="domain" description="Integrase catalytic" evidence="6">
    <location>
        <begin position="58"/>
        <end position="216"/>
    </location>
</feature>
<dbReference type="InterPro" id="IPR036397">
    <property type="entry name" value="RNaseH_sf"/>
</dbReference>
<dbReference type="Pfam" id="PF00078">
    <property type="entry name" value="RVT_1"/>
    <property type="match status" value="1"/>
</dbReference>
<evidence type="ECO:0000313" key="7">
    <source>
        <dbReference type="EMBL" id="CAJ0964630.1"/>
    </source>
</evidence>
<sequence>MEDLLKHLVQQEQRQQETNRLLMQQVQQSQQQMQLLATAIQGKASAPTPGLADDTHVRKTVPFERIAMDLVGPLVKSARGHQYILVILDYATRYPEAIPLRNSSSKSIARELVHVFSRTGLPKEILTDQGTPFMSKVMRELCKALKISQLRTSVYHPQSDGLVERFNKTLKSMLRKAIEKDGRDWDCLLPYLMFSIREVPQASTGFSPFELLYGRHPRGLLDIAKETWEAEVTPHRSVIEHVALMQQRIAKVMPIVKEHLLQAQEAQARVYNRSARVRQFNPGDRVLVLVPTVESKFLAKWQGPYEVVEKLGEVNYKIHQPGRRKPFQVYHVNLIKPWQDREPTVTPSLLSNPEGEVGAVTIAETLSKTQKQQCRELLQKNRDLFSELPGYTKVIEHEVLTEPHVRVNVKPYRIPEARREVISKEVERMLRLGVIEESKSGWSSPIVLVPKPDGEWRFCNDYRKLNEVSKFDAYPMPRVDELIERLGPARYITTLDLTKGYWQIPMAQEAKEKTAFSTPDGCFQYVRMPFGLQGAPATFQRAMDRVLAPHKAYAAAYLDDIVIFSPDWESHLEKVQAVFDAIREAGFTINPKKCALAPSSASSTLTFRQRAHHVTAPSDLSVSAEDTEDGAAPERGAGGLGSMGIFAAITITLIMGLVLLVLFILVLCLHQHSREKWQEELYSVDNTSSGQHSVNRSRCIDAPMSSKEPSHILYSVWQSQPQCPSVEVTTISRQQGQSILQAPIDRQESHATMEVSTVSRPWNCASLAPTLEVSSDLSTIGSEEEYEESSVSHSPIYSVHSGYLV</sequence>
<feature type="domain" description="Reverse transcriptase" evidence="5">
    <location>
        <begin position="430"/>
        <end position="651"/>
    </location>
</feature>
<reference evidence="7" key="1">
    <citation type="submission" date="2023-07" db="EMBL/GenBank/DDBJ databases">
        <authorList>
            <person name="Stuckert A."/>
        </authorList>
    </citation>
    <scope>NUCLEOTIDE SEQUENCE</scope>
</reference>
<dbReference type="InterPro" id="IPR000477">
    <property type="entry name" value="RT_dom"/>
</dbReference>
<dbReference type="InterPro" id="IPR001584">
    <property type="entry name" value="Integrase_cat-core"/>
</dbReference>
<organism evidence="7 8">
    <name type="scientific">Ranitomeya imitator</name>
    <name type="common">mimic poison frog</name>
    <dbReference type="NCBI Taxonomy" id="111125"/>
    <lineage>
        <taxon>Eukaryota</taxon>
        <taxon>Metazoa</taxon>
        <taxon>Chordata</taxon>
        <taxon>Craniata</taxon>
        <taxon>Vertebrata</taxon>
        <taxon>Euteleostomi</taxon>
        <taxon>Amphibia</taxon>
        <taxon>Batrachia</taxon>
        <taxon>Anura</taxon>
        <taxon>Neobatrachia</taxon>
        <taxon>Hyloidea</taxon>
        <taxon>Dendrobatidae</taxon>
        <taxon>Dendrobatinae</taxon>
        <taxon>Ranitomeya</taxon>
    </lineage>
</organism>
<dbReference type="PROSITE" id="PS50994">
    <property type="entry name" value="INTEGRASE"/>
    <property type="match status" value="1"/>
</dbReference>
<dbReference type="InterPro" id="IPR043502">
    <property type="entry name" value="DNA/RNA_pol_sf"/>
</dbReference>
<dbReference type="PANTHER" id="PTHR37984:SF15">
    <property type="entry name" value="INTEGRASE CATALYTIC DOMAIN-CONTAINING PROTEIN"/>
    <property type="match status" value="1"/>
</dbReference>
<dbReference type="InterPro" id="IPR050951">
    <property type="entry name" value="Retrovirus_Pol_polyprotein"/>
</dbReference>
<feature type="transmembrane region" description="Helical" evidence="4">
    <location>
        <begin position="643"/>
        <end position="669"/>
    </location>
</feature>
<dbReference type="CDD" id="cd01647">
    <property type="entry name" value="RT_LTR"/>
    <property type="match status" value="1"/>
</dbReference>
<keyword evidence="4" id="KW-0472">Membrane</keyword>
<dbReference type="Proteomes" id="UP001176940">
    <property type="component" value="Unassembled WGS sequence"/>
</dbReference>
<evidence type="ECO:0000256" key="3">
    <source>
        <dbReference type="SAM" id="MobiDB-lite"/>
    </source>
</evidence>
<dbReference type="InterPro" id="IPR043128">
    <property type="entry name" value="Rev_trsase/Diguanyl_cyclase"/>
</dbReference>
<keyword evidence="4" id="KW-1133">Transmembrane helix</keyword>
<comment type="similarity">
    <text evidence="1">Belongs to the beta type-B retroviral polymerase family. HERV class-II K(HML-2) pol subfamily.</text>
</comment>
<evidence type="ECO:0000256" key="2">
    <source>
        <dbReference type="ARBA" id="ARBA00012180"/>
    </source>
</evidence>
<evidence type="ECO:0000256" key="1">
    <source>
        <dbReference type="ARBA" id="ARBA00010879"/>
    </source>
</evidence>
<evidence type="ECO:0000259" key="6">
    <source>
        <dbReference type="PROSITE" id="PS50994"/>
    </source>
</evidence>
<dbReference type="Gene3D" id="3.10.10.10">
    <property type="entry name" value="HIV Type 1 Reverse Transcriptase, subunit A, domain 1"/>
    <property type="match status" value="1"/>
</dbReference>
<dbReference type="Gene3D" id="3.30.70.270">
    <property type="match status" value="1"/>
</dbReference>
<feature type="region of interest" description="Disordered" evidence="3">
    <location>
        <begin position="616"/>
        <end position="635"/>
    </location>
</feature>
<evidence type="ECO:0000259" key="5">
    <source>
        <dbReference type="PROSITE" id="PS50878"/>
    </source>
</evidence>
<dbReference type="Pfam" id="PF22938">
    <property type="entry name" value="Integrase_p58_C"/>
    <property type="match status" value="1"/>
</dbReference>
<keyword evidence="4" id="KW-0812">Transmembrane</keyword>
<dbReference type="SUPFAM" id="SSF56672">
    <property type="entry name" value="DNA/RNA polymerases"/>
    <property type="match status" value="1"/>
</dbReference>
<evidence type="ECO:0000313" key="8">
    <source>
        <dbReference type="Proteomes" id="UP001176940"/>
    </source>
</evidence>
<evidence type="ECO:0000256" key="4">
    <source>
        <dbReference type="SAM" id="Phobius"/>
    </source>
</evidence>
<name>A0ABN9MCY3_9NEOB</name>
<comment type="caution">
    <text evidence="7">The sequence shown here is derived from an EMBL/GenBank/DDBJ whole genome shotgun (WGS) entry which is preliminary data.</text>
</comment>
<dbReference type="InterPro" id="IPR012337">
    <property type="entry name" value="RNaseH-like_sf"/>
</dbReference>
<protein>
    <recommendedName>
        <fullName evidence="2">ribonuclease H</fullName>
        <ecNumber evidence="2">3.1.26.4</ecNumber>
    </recommendedName>
</protein>
<dbReference type="Gene3D" id="3.30.420.10">
    <property type="entry name" value="Ribonuclease H-like superfamily/Ribonuclease H"/>
    <property type="match status" value="1"/>
</dbReference>
<dbReference type="PANTHER" id="PTHR37984">
    <property type="entry name" value="PROTEIN CBG26694"/>
    <property type="match status" value="1"/>
</dbReference>
<keyword evidence="8" id="KW-1185">Reference proteome</keyword>
<dbReference type="InterPro" id="IPR054465">
    <property type="entry name" value="Integrase_p58-like_C"/>
</dbReference>
<accession>A0ABN9MCY3</accession>
<dbReference type="EMBL" id="CAUEEQ010062095">
    <property type="protein sequence ID" value="CAJ0964630.1"/>
    <property type="molecule type" value="Genomic_DNA"/>
</dbReference>
<gene>
    <name evidence="7" type="ORF">RIMI_LOCUS19438113</name>
</gene>
<proteinExistence type="inferred from homology"/>